<feature type="transmembrane region" description="Helical" evidence="1">
    <location>
        <begin position="221"/>
        <end position="238"/>
    </location>
</feature>
<keyword evidence="4" id="KW-1185">Reference proteome</keyword>
<feature type="transmembrane region" description="Helical" evidence="1">
    <location>
        <begin position="34"/>
        <end position="51"/>
    </location>
</feature>
<dbReference type="Pfam" id="PF01757">
    <property type="entry name" value="Acyl_transf_3"/>
    <property type="match status" value="1"/>
</dbReference>
<feature type="domain" description="Acyltransferase 3" evidence="2">
    <location>
        <begin position="5"/>
        <end position="326"/>
    </location>
</feature>
<keyword evidence="1" id="KW-0472">Membrane</keyword>
<dbReference type="PANTHER" id="PTHR23028:SF53">
    <property type="entry name" value="ACYL_TRANSF_3 DOMAIN-CONTAINING PROTEIN"/>
    <property type="match status" value="1"/>
</dbReference>
<dbReference type="GO" id="GO:0016020">
    <property type="term" value="C:membrane"/>
    <property type="evidence" value="ECO:0007669"/>
    <property type="project" value="TreeGrafter"/>
</dbReference>
<evidence type="ECO:0000259" key="2">
    <source>
        <dbReference type="Pfam" id="PF01757"/>
    </source>
</evidence>
<protein>
    <submittedName>
        <fullName evidence="3">Acyltransferase 3</fullName>
    </submittedName>
</protein>
<keyword evidence="1" id="KW-1133">Transmembrane helix</keyword>
<feature type="transmembrane region" description="Helical" evidence="1">
    <location>
        <begin position="98"/>
        <end position="117"/>
    </location>
</feature>
<feature type="transmembrane region" description="Helical" evidence="1">
    <location>
        <begin position="311"/>
        <end position="330"/>
    </location>
</feature>
<keyword evidence="3" id="KW-0012">Acyltransferase</keyword>
<evidence type="ECO:0000313" key="3">
    <source>
        <dbReference type="EMBL" id="EIJ36530.1"/>
    </source>
</evidence>
<dbReference type="RefSeq" id="WP_002710402.1">
    <property type="nucleotide sequence ID" value="NZ_JH651384.1"/>
</dbReference>
<feature type="transmembrane region" description="Helical" evidence="1">
    <location>
        <begin position="273"/>
        <end position="291"/>
    </location>
</feature>
<sequence length="376" mass="42256">MIYRKEIDGLRAVAVLPVIFYHAGFAWFPGGYVGVDVFFVISGYLITSIILGELEAGRFTLAGFYERRARRILPALFFVLLACLPFAWLWLLPDELTAFGQSVMAVVGFVSNILFWLQTDYFGPTAEQIPLLHTWSLAVEEQYYLLFPLFMLLAWKLGKRWLVGVIAAVALLSLGWSEWLWRQSVEANFYLIPSRAWELMVGALTAFYLHKNTAAQGRAAQFASLLGLGLLACAVLLFDNGIPFPSLYALVPVVGAALLILFARPATWVGRLLACRVLVGIGLVSYSAYLWHQPVFVFARMQSMEEPGMELMAALSLLSLLLAWFSWRWVEKPFRDRRHFTRKQIFTSAAIGSLILLAIGGWLVWAQGVPSRFTGL</sequence>
<feature type="transmembrane region" description="Helical" evidence="1">
    <location>
        <begin position="161"/>
        <end position="181"/>
    </location>
</feature>
<organism evidence="3 4">
    <name type="scientific">Thiothrix nivea (strain ATCC 35100 / DSM 5205 / JP2)</name>
    <dbReference type="NCBI Taxonomy" id="870187"/>
    <lineage>
        <taxon>Bacteria</taxon>
        <taxon>Pseudomonadati</taxon>
        <taxon>Pseudomonadota</taxon>
        <taxon>Gammaproteobacteria</taxon>
        <taxon>Thiotrichales</taxon>
        <taxon>Thiotrichaceae</taxon>
        <taxon>Thiothrix</taxon>
    </lineage>
</organism>
<dbReference type="InterPro" id="IPR002656">
    <property type="entry name" value="Acyl_transf_3_dom"/>
</dbReference>
<name>A0A656HMF0_THINJ</name>
<evidence type="ECO:0000313" key="4">
    <source>
        <dbReference type="Proteomes" id="UP000005317"/>
    </source>
</evidence>
<feature type="transmembrane region" description="Helical" evidence="1">
    <location>
        <begin position="72"/>
        <end position="92"/>
    </location>
</feature>
<feature type="transmembrane region" description="Helical" evidence="1">
    <location>
        <begin position="345"/>
        <end position="365"/>
    </location>
</feature>
<dbReference type="AlphaFoldDB" id="A0A656HMF0"/>
<dbReference type="EMBL" id="JH651384">
    <property type="protein sequence ID" value="EIJ36530.1"/>
    <property type="molecule type" value="Genomic_DNA"/>
</dbReference>
<dbReference type="Proteomes" id="UP000005317">
    <property type="component" value="Unassembled WGS sequence"/>
</dbReference>
<reference evidence="4" key="1">
    <citation type="journal article" date="2011" name="Stand. Genomic Sci.">
        <title>Genome sequence of the filamentous, gliding Thiothrix nivea neotype strain (JP2(T)).</title>
        <authorList>
            <person name="Lapidus A."/>
            <person name="Nolan M."/>
            <person name="Lucas S."/>
            <person name="Glavina Del Rio T."/>
            <person name="Tice H."/>
            <person name="Cheng J.F."/>
            <person name="Tapia R."/>
            <person name="Han C."/>
            <person name="Goodwin L."/>
            <person name="Pitluck S."/>
            <person name="Liolios K."/>
            <person name="Pagani I."/>
            <person name="Ivanova N."/>
            <person name="Huntemann M."/>
            <person name="Mavromatis K."/>
            <person name="Mikhailova N."/>
            <person name="Pati A."/>
            <person name="Chen A."/>
            <person name="Palaniappan K."/>
            <person name="Land M."/>
            <person name="Brambilla E.M."/>
            <person name="Rohde M."/>
            <person name="Abt B."/>
            <person name="Verbarg S."/>
            <person name="Goker M."/>
            <person name="Bristow J."/>
            <person name="Eisen J.A."/>
            <person name="Markowitz V."/>
            <person name="Hugenholtz P."/>
            <person name="Kyrpides N.C."/>
            <person name="Klenk H.P."/>
            <person name="Woyke T."/>
        </authorList>
    </citation>
    <scope>NUCLEOTIDE SEQUENCE [LARGE SCALE GENOMIC DNA]</scope>
    <source>
        <strain evidence="4">ATCC 35100 / DSM 5205 / JP2</strain>
    </source>
</reference>
<evidence type="ECO:0000256" key="1">
    <source>
        <dbReference type="SAM" id="Phobius"/>
    </source>
</evidence>
<dbReference type="InterPro" id="IPR050879">
    <property type="entry name" value="Acyltransferase_3"/>
</dbReference>
<proteinExistence type="predicted"/>
<feature type="transmembrane region" description="Helical" evidence="1">
    <location>
        <begin position="244"/>
        <end position="261"/>
    </location>
</feature>
<dbReference type="GO" id="GO:0016747">
    <property type="term" value="F:acyltransferase activity, transferring groups other than amino-acyl groups"/>
    <property type="evidence" value="ECO:0007669"/>
    <property type="project" value="InterPro"/>
</dbReference>
<accession>A0A656HMF0</accession>
<dbReference type="PANTHER" id="PTHR23028">
    <property type="entry name" value="ACETYLTRANSFERASE"/>
    <property type="match status" value="1"/>
</dbReference>
<dbReference type="GO" id="GO:0009103">
    <property type="term" value="P:lipopolysaccharide biosynthetic process"/>
    <property type="evidence" value="ECO:0007669"/>
    <property type="project" value="TreeGrafter"/>
</dbReference>
<dbReference type="OrthoDB" id="9767863at2"/>
<gene>
    <name evidence="3" type="ORF">Thini_4031</name>
</gene>
<feature type="transmembrane region" description="Helical" evidence="1">
    <location>
        <begin position="12"/>
        <end position="28"/>
    </location>
</feature>
<keyword evidence="1" id="KW-0812">Transmembrane</keyword>
<keyword evidence="3" id="KW-0808">Transferase</keyword>
<feature type="transmembrane region" description="Helical" evidence="1">
    <location>
        <begin position="187"/>
        <end position="209"/>
    </location>
</feature>